<dbReference type="AlphaFoldDB" id="F4WL36"/>
<dbReference type="Proteomes" id="UP000007755">
    <property type="component" value="Unassembled WGS sequence"/>
</dbReference>
<accession>F4WL36</accession>
<dbReference type="EMBL" id="GL888207">
    <property type="protein sequence ID" value="EGI64999.1"/>
    <property type="molecule type" value="Genomic_DNA"/>
</dbReference>
<evidence type="ECO:0000313" key="1">
    <source>
        <dbReference type="EMBL" id="EGI64999.1"/>
    </source>
</evidence>
<reference evidence="1" key="1">
    <citation type="submission" date="2011-02" db="EMBL/GenBank/DDBJ databases">
        <title>The genome of the leaf-cutting ant Acromyrmex echinatior suggests key adaptations to social evolution and fungus farming.</title>
        <authorList>
            <person name="Nygaard S."/>
            <person name="Zhang G."/>
        </authorList>
    </citation>
    <scope>NUCLEOTIDE SEQUENCE</scope>
</reference>
<gene>
    <name evidence="1" type="ORF">G5I_06459</name>
</gene>
<keyword evidence="2" id="KW-1185">Reference proteome</keyword>
<name>F4WL36_ACREC</name>
<dbReference type="InParanoid" id="F4WL36"/>
<protein>
    <submittedName>
        <fullName evidence="1">Uncharacterized protein</fullName>
    </submittedName>
</protein>
<organism evidence="2">
    <name type="scientific">Acromyrmex echinatior</name>
    <name type="common">Panamanian leafcutter ant</name>
    <name type="synonym">Acromyrmex octospinosus echinatior</name>
    <dbReference type="NCBI Taxonomy" id="103372"/>
    <lineage>
        <taxon>Eukaryota</taxon>
        <taxon>Metazoa</taxon>
        <taxon>Ecdysozoa</taxon>
        <taxon>Arthropoda</taxon>
        <taxon>Hexapoda</taxon>
        <taxon>Insecta</taxon>
        <taxon>Pterygota</taxon>
        <taxon>Neoptera</taxon>
        <taxon>Endopterygota</taxon>
        <taxon>Hymenoptera</taxon>
        <taxon>Apocrita</taxon>
        <taxon>Aculeata</taxon>
        <taxon>Formicoidea</taxon>
        <taxon>Formicidae</taxon>
        <taxon>Myrmicinae</taxon>
        <taxon>Acromyrmex</taxon>
    </lineage>
</organism>
<evidence type="ECO:0000313" key="2">
    <source>
        <dbReference type="Proteomes" id="UP000007755"/>
    </source>
</evidence>
<proteinExistence type="predicted"/>
<sequence length="117" mass="12564">MFRSPRCSAWTSDKRVSLSLFHACGTLMGARAAAGPKQQLQGRRIGETATGKTTGTTLTLVADAALVPRGGPECVNHIHVLHRENACAHRRQQVGVSTDRTPERLLHGGSVEKRVVA</sequence>